<evidence type="ECO:0000313" key="1">
    <source>
        <dbReference type="EMBL" id="KAJ9128098.1"/>
    </source>
</evidence>
<organism evidence="1 2">
    <name type="scientific">Naganishia onofrii</name>
    <dbReference type="NCBI Taxonomy" id="1851511"/>
    <lineage>
        <taxon>Eukaryota</taxon>
        <taxon>Fungi</taxon>
        <taxon>Dikarya</taxon>
        <taxon>Basidiomycota</taxon>
        <taxon>Agaricomycotina</taxon>
        <taxon>Tremellomycetes</taxon>
        <taxon>Filobasidiales</taxon>
        <taxon>Filobasidiaceae</taxon>
        <taxon>Naganishia</taxon>
    </lineage>
</organism>
<evidence type="ECO:0000313" key="2">
    <source>
        <dbReference type="Proteomes" id="UP001234202"/>
    </source>
</evidence>
<name>A0ACC2XW07_9TREE</name>
<reference evidence="1" key="1">
    <citation type="submission" date="2023-04" db="EMBL/GenBank/DDBJ databases">
        <title>Draft Genome sequencing of Naganishia species isolated from polar environments using Oxford Nanopore Technology.</title>
        <authorList>
            <person name="Leo P."/>
            <person name="Venkateswaran K."/>
        </authorList>
    </citation>
    <scope>NUCLEOTIDE SEQUENCE</scope>
    <source>
        <strain evidence="1">DBVPG 5303</strain>
    </source>
</reference>
<dbReference type="EMBL" id="JASBWV010000001">
    <property type="protein sequence ID" value="KAJ9128098.1"/>
    <property type="molecule type" value="Genomic_DNA"/>
</dbReference>
<proteinExistence type="predicted"/>
<protein>
    <submittedName>
        <fullName evidence="1">Uncharacterized protein</fullName>
    </submittedName>
</protein>
<gene>
    <name evidence="1" type="ORF">QFC24_000389</name>
</gene>
<accession>A0ACC2XW07</accession>
<sequence>MKEHEHETALLAWACLLAAAAVSNPAAGFSGAPESDTALNSLLNWFIQYFCGFLHGPLPSINGQPMIKDVQMPDQYPRMSRGASQKRATPSGGFLASPVPSKLRDNTPRTGRRAHHDDGRAGSRLFSMTESVVGNRRESVGTDFTARGHQSAAAVRNGLARGAVLGKDKVHTVLATGDVPAEVWNALQSFVLTPFDGSDASEDITTTRAFVDPVIGWTALTTSSSTYVWNHAKRTTSASPTCYTFPHDKDSSRRSPASSALPPFTALVSHANTSTTGSEPGLLLVYPTSGTVVFWDRVGMGLMGGAAKSKGKGRVELGVELGKGEVVNGLERLERDTYLISTSHTRVIRLSLSQASGNPSILVKPFEISTRKVFIATSSTPFLFPSASASGSGSSSGHGFIGIAAGEAVSPSKGLVKGMTGDAVRDVWLLTREECQRWSLGVEVQKILLNAPAFNGSSTSSSVVVAMHDARNSGNQDVAESLQLLDVAALANARIAVLVSYGQTNSDSREMSFAVFVLREDAMVADNLVVENVVLLEYREKADTQLEGAARPVLVAPKHGRVVFVKFPRAIVICSLAEGLPYQQVALLRDDPSNAFVGAGSVLDADPTHHHTAHHGSSAEETAQFWTMVPQSGMICLEASVDELIEVGQSVDLFSGDAQLRTRLEQAVFFSDPRNPLTFDLQPGYSGSIETVALQVSESIVSSTYSDQSHLGDMAQEFEKRLHWLREIIRFIRNNQVLDSISLNARQRLAVDYKVVSSGAGLWTFLNVRGRLSMLGSGNYLSFLGDAILDWAEEHTQVTEHEDVIRAFFKHHLTALPDVLNRVRRVLQSRYESESTVAVLSEWQLAVNEAYLIAFEAALVDGMADTIETYGLDPMKAVSTRLWLTEEDVVDDLKYAYHQSVHLLQTRTGHFGSAIDDVLAAPDDETREQQQKQQVLKDQISRMVYPLCYALEARARYAAHEMEQQPDQRGAIQYHEQYENDMKQAIVALTSINVELAYHIAEHHLQYAALVYLATNETFGSVDRLEQYMRGHIGSGHDERQVTVMIAFVTNAQPFLFTERYYELLDQRPEYYQLLSDFFRRQDAPKLAWIHHVNMERLDKAGEALVKAALTETRLQGQQIMLSISKLSLIADSKKNGNNEESRAQTLDYIEDRLELGTQIERVVQMIVDVARPVSSLHRNADKEVQRYMAAKCQNLGDYPHHIELYRKIAKDAVSGLVITHEDLADLLTLKDNADDEIQDYVQAVQICRVIPKSDATSKNRQTACLRSLWRRIWLHDDWVAIADTSRQTDEEIHARRAGTAAYQLIQAVQSGDLPSDFMLTPQVAATTPSETELEARFGPTVDIRGLLEEQIAEAERLQNLIQQNVFTDFINSLEA</sequence>
<dbReference type="Proteomes" id="UP001234202">
    <property type="component" value="Unassembled WGS sequence"/>
</dbReference>
<comment type="caution">
    <text evidence="1">The sequence shown here is derived from an EMBL/GenBank/DDBJ whole genome shotgun (WGS) entry which is preliminary data.</text>
</comment>
<keyword evidence="2" id="KW-1185">Reference proteome</keyword>